<reference evidence="2" key="2">
    <citation type="submission" date="2023-05" db="EMBL/GenBank/DDBJ databases">
        <authorList>
            <consortium name="Lawrence Berkeley National Laboratory"/>
            <person name="Steindorff A."/>
            <person name="Hensen N."/>
            <person name="Bonometti L."/>
            <person name="Westerberg I."/>
            <person name="Brannstrom I.O."/>
            <person name="Guillou S."/>
            <person name="Cros-Aarteil S."/>
            <person name="Calhoun S."/>
            <person name="Haridas S."/>
            <person name="Kuo A."/>
            <person name="Mondo S."/>
            <person name="Pangilinan J."/>
            <person name="Riley R."/>
            <person name="Labutti K."/>
            <person name="Andreopoulos B."/>
            <person name="Lipzen A."/>
            <person name="Chen C."/>
            <person name="Yanf M."/>
            <person name="Daum C."/>
            <person name="Ng V."/>
            <person name="Clum A."/>
            <person name="Ohm R."/>
            <person name="Martin F."/>
            <person name="Silar P."/>
            <person name="Natvig D."/>
            <person name="Lalanne C."/>
            <person name="Gautier V."/>
            <person name="Ament-Velasquez S.L."/>
            <person name="Kruys A."/>
            <person name="Hutchinson M.I."/>
            <person name="Powell A.J."/>
            <person name="Barry K."/>
            <person name="Miller A.N."/>
            <person name="Grigoriev I.V."/>
            <person name="Debuchy R."/>
            <person name="Gladieux P."/>
            <person name="Thoren M.H."/>
            <person name="Johannesson H."/>
        </authorList>
    </citation>
    <scope>NUCLEOTIDE SEQUENCE</scope>
    <source>
        <strain evidence="2">CBS 508.74</strain>
    </source>
</reference>
<dbReference type="InterPro" id="IPR021822">
    <property type="entry name" value="DUF3405"/>
</dbReference>
<organism evidence="2 3">
    <name type="scientific">Canariomyces notabilis</name>
    <dbReference type="NCBI Taxonomy" id="2074819"/>
    <lineage>
        <taxon>Eukaryota</taxon>
        <taxon>Fungi</taxon>
        <taxon>Dikarya</taxon>
        <taxon>Ascomycota</taxon>
        <taxon>Pezizomycotina</taxon>
        <taxon>Sordariomycetes</taxon>
        <taxon>Sordariomycetidae</taxon>
        <taxon>Sordariales</taxon>
        <taxon>Chaetomiaceae</taxon>
        <taxon>Canariomyces</taxon>
    </lineage>
</organism>
<evidence type="ECO:0000256" key="1">
    <source>
        <dbReference type="SAM" id="MobiDB-lite"/>
    </source>
</evidence>
<protein>
    <submittedName>
        <fullName evidence="2">Uncharacterized protein</fullName>
    </submittedName>
</protein>
<sequence>MMRRSALTGAGLSRRFLTRQTLFVALAICAVWFLGTQLRRGSGTRQWSPLRANPLPPPRRMPTHNVLPPLPDPVACYGPRGLLLDQSRDDQLESRKLQGPASYQPWAGSFEAISLDRTVMTADQRYGPYGFGEDREDYRRQKVEWKRLDWGRLQNECFERNRHRFPSSAAPFDDPRGAASPRFAPRGSRKPRQPEVRHWHEFEPSRRTAIVIRTWRGYDYRPEDKYYLRSLITEAALRSGGEYQVILLVDMKDYDGYTTDIWASDEAYQQGLRDAGIPTEFQSLAVLWDERLLKSWYPLIEEHKTRFQVFQPMQLLALHYPEFDHFWQFEMDMRFLGDAGKYLDRLTATARAEPRKQALERASVWYMAAEMGGGDFGELFRQVNETNQGGASVWGPLRVPELPPIGPDPPVADPREDDFRWGVGEEADVITLSYCMDATVPNNGWPFRDLIGGLSSGLATPRVYCPPAVMRGSRSLLLAIHQAQLERGIHVPSEATLPSFALWHGLKLSFPQQPVFHREQNADRASVVQVEKEQWWRGGPLQTPASLWPDPSAPSPQGSQLTFWWEAEWARHIFYEWMGQKLPGSDPEPPWLLDDYDGKLWAPNIVMHPVKHAETETA</sequence>
<evidence type="ECO:0000313" key="3">
    <source>
        <dbReference type="Proteomes" id="UP001302812"/>
    </source>
</evidence>
<evidence type="ECO:0000313" key="2">
    <source>
        <dbReference type="EMBL" id="KAK4112462.1"/>
    </source>
</evidence>
<reference evidence="2" key="1">
    <citation type="journal article" date="2023" name="Mol. Phylogenet. Evol.">
        <title>Genome-scale phylogeny and comparative genomics of the fungal order Sordariales.</title>
        <authorList>
            <person name="Hensen N."/>
            <person name="Bonometti L."/>
            <person name="Westerberg I."/>
            <person name="Brannstrom I.O."/>
            <person name="Guillou S."/>
            <person name="Cros-Aarteil S."/>
            <person name="Calhoun S."/>
            <person name="Haridas S."/>
            <person name="Kuo A."/>
            <person name="Mondo S."/>
            <person name="Pangilinan J."/>
            <person name="Riley R."/>
            <person name="LaButti K."/>
            <person name="Andreopoulos B."/>
            <person name="Lipzen A."/>
            <person name="Chen C."/>
            <person name="Yan M."/>
            <person name="Daum C."/>
            <person name="Ng V."/>
            <person name="Clum A."/>
            <person name="Steindorff A."/>
            <person name="Ohm R.A."/>
            <person name="Martin F."/>
            <person name="Silar P."/>
            <person name="Natvig D.O."/>
            <person name="Lalanne C."/>
            <person name="Gautier V."/>
            <person name="Ament-Velasquez S.L."/>
            <person name="Kruys A."/>
            <person name="Hutchinson M.I."/>
            <person name="Powell A.J."/>
            <person name="Barry K."/>
            <person name="Miller A.N."/>
            <person name="Grigoriev I.V."/>
            <person name="Debuchy R."/>
            <person name="Gladieux P."/>
            <person name="Hiltunen Thoren M."/>
            <person name="Johannesson H."/>
        </authorList>
    </citation>
    <scope>NUCLEOTIDE SEQUENCE</scope>
    <source>
        <strain evidence="2">CBS 508.74</strain>
    </source>
</reference>
<dbReference type="AlphaFoldDB" id="A0AAN6YSB5"/>
<dbReference type="GeneID" id="89939295"/>
<dbReference type="PANTHER" id="PTHR36205:SF2">
    <property type="entry name" value="MAJOR FACILITATOR SUPERFAMILY TRANSPORTER"/>
    <property type="match status" value="1"/>
</dbReference>
<dbReference type="Pfam" id="PF11885">
    <property type="entry name" value="DUF3405"/>
    <property type="match status" value="1"/>
</dbReference>
<dbReference type="Proteomes" id="UP001302812">
    <property type="component" value="Unassembled WGS sequence"/>
</dbReference>
<dbReference type="PANTHER" id="PTHR36205">
    <property type="entry name" value="CHROMOSOME 19, WHOLE GENOME SHOTGUN SEQUENCE"/>
    <property type="match status" value="1"/>
</dbReference>
<dbReference type="RefSeq" id="XP_064670032.1">
    <property type="nucleotide sequence ID" value="XM_064815170.1"/>
</dbReference>
<proteinExistence type="predicted"/>
<keyword evidence="3" id="KW-1185">Reference proteome</keyword>
<name>A0AAN6YSB5_9PEZI</name>
<gene>
    <name evidence="2" type="ORF">N656DRAFT_779320</name>
</gene>
<dbReference type="EMBL" id="MU853342">
    <property type="protein sequence ID" value="KAK4112462.1"/>
    <property type="molecule type" value="Genomic_DNA"/>
</dbReference>
<comment type="caution">
    <text evidence="2">The sequence shown here is derived from an EMBL/GenBank/DDBJ whole genome shotgun (WGS) entry which is preliminary data.</text>
</comment>
<feature type="region of interest" description="Disordered" evidence="1">
    <location>
        <begin position="168"/>
        <end position="198"/>
    </location>
</feature>
<accession>A0AAN6YSB5</accession>